<dbReference type="SUPFAM" id="SSF102588">
    <property type="entry name" value="LmbE-like"/>
    <property type="match status" value="1"/>
</dbReference>
<organism evidence="1 2">
    <name type="scientific">Eiseniibacteriota bacterium</name>
    <dbReference type="NCBI Taxonomy" id="2212470"/>
    <lineage>
        <taxon>Bacteria</taxon>
        <taxon>Candidatus Eiseniibacteriota</taxon>
    </lineage>
</organism>
<dbReference type="InterPro" id="IPR024078">
    <property type="entry name" value="LmbE-like_dom_sf"/>
</dbReference>
<comment type="caution">
    <text evidence="1">The sequence shown here is derived from an EMBL/GenBank/DDBJ whole genome shotgun (WGS) entry which is preliminary data.</text>
</comment>
<protein>
    <submittedName>
        <fullName evidence="1">PIG-L family deacetylase</fullName>
    </submittedName>
</protein>
<dbReference type="Proteomes" id="UP000547674">
    <property type="component" value="Unassembled WGS sequence"/>
</dbReference>
<dbReference type="Gene3D" id="3.40.50.10320">
    <property type="entry name" value="LmbE-like"/>
    <property type="match status" value="1"/>
</dbReference>
<dbReference type="InterPro" id="IPR003737">
    <property type="entry name" value="GlcNAc_PI_deacetylase-related"/>
</dbReference>
<dbReference type="EMBL" id="JABDJR010000545">
    <property type="protein sequence ID" value="NNF07772.1"/>
    <property type="molecule type" value="Genomic_DNA"/>
</dbReference>
<accession>A0A7Y2EBB9</accession>
<sequence length="256" mass="28267">MIPRTLALFAHPDDETFGPGATLAALGEHGPSALLCCTRGEAGSIDQSAKIGKSKLAKIREEELLAASDILGFDSVEILNLPDSGLRWLDPETIVLPFVRAIRSFKPHIVLTFHENGISRHRDHRTVTRRVGEAVTLAADGNAFAYLGKPHQVGRVWWYSIPDSKAAQFENYRSLASVPDADIQVTIDLRSHVQKKWAAVDAHATQKLFVENMAKFLGERMENYWAFESFVLAQGEPPSTDGRVESLYEGLEEAAT</sequence>
<proteinExistence type="predicted"/>
<dbReference type="PANTHER" id="PTHR12993:SF11">
    <property type="entry name" value="N-ACETYLGLUCOSAMINYL-PHOSPHATIDYLINOSITOL DE-N-ACETYLASE"/>
    <property type="match status" value="1"/>
</dbReference>
<dbReference type="AlphaFoldDB" id="A0A7Y2EBB9"/>
<reference evidence="1 2" key="1">
    <citation type="submission" date="2020-03" db="EMBL/GenBank/DDBJ databases">
        <title>Metabolic flexibility allows generalist bacteria to become dominant in a frequently disturbed ecosystem.</title>
        <authorList>
            <person name="Chen Y.-J."/>
            <person name="Leung P.M."/>
            <person name="Bay S.K."/>
            <person name="Hugenholtz P."/>
            <person name="Kessler A.J."/>
            <person name="Shelley G."/>
            <person name="Waite D.W."/>
            <person name="Cook P.L."/>
            <person name="Greening C."/>
        </authorList>
    </citation>
    <scope>NUCLEOTIDE SEQUENCE [LARGE SCALE GENOMIC DNA]</scope>
    <source>
        <strain evidence="1">SS_bin_28</strain>
    </source>
</reference>
<evidence type="ECO:0000313" key="2">
    <source>
        <dbReference type="Proteomes" id="UP000547674"/>
    </source>
</evidence>
<name>A0A7Y2EBB9_UNCEI</name>
<gene>
    <name evidence="1" type="ORF">HKN21_13495</name>
</gene>
<dbReference type="GO" id="GO:0016811">
    <property type="term" value="F:hydrolase activity, acting on carbon-nitrogen (but not peptide) bonds, in linear amides"/>
    <property type="evidence" value="ECO:0007669"/>
    <property type="project" value="TreeGrafter"/>
</dbReference>
<dbReference type="PANTHER" id="PTHR12993">
    <property type="entry name" value="N-ACETYLGLUCOSAMINYL-PHOSPHATIDYLINOSITOL DE-N-ACETYLASE-RELATED"/>
    <property type="match status" value="1"/>
</dbReference>
<evidence type="ECO:0000313" key="1">
    <source>
        <dbReference type="EMBL" id="NNF07772.1"/>
    </source>
</evidence>
<dbReference type="Pfam" id="PF02585">
    <property type="entry name" value="PIG-L"/>
    <property type="match status" value="1"/>
</dbReference>